<comment type="function">
    <text evidence="9">Part of the tripartite ATP-independent periplasmic (TRAP) transport system.</text>
</comment>
<evidence type="ECO:0000313" key="11">
    <source>
        <dbReference type="EMBL" id="NMF94495.1"/>
    </source>
</evidence>
<protein>
    <recommendedName>
        <fullName evidence="9">TRAP transporter small permease protein</fullName>
    </recommendedName>
</protein>
<comment type="caution">
    <text evidence="11">The sequence shown here is derived from an EMBL/GenBank/DDBJ whole genome shotgun (WGS) entry which is preliminary data.</text>
</comment>
<dbReference type="RefSeq" id="WP_169199717.1">
    <property type="nucleotide sequence ID" value="NZ_WTVH02000010.1"/>
</dbReference>
<keyword evidence="2 9" id="KW-0813">Transport</keyword>
<evidence type="ECO:0000256" key="7">
    <source>
        <dbReference type="ARBA" id="ARBA00023136"/>
    </source>
</evidence>
<sequence>MALQEATAVQAVSFGSLRYRYYHHLMNACGLVAALLLGAMALLVCADVVLRNVGGGSIAWSTEMTEYILMVATFVAAPWLLYLGDHIRVDVLVREVSAPMRRRLELATDLLCFVICAVLAWQALAVARDAAAQGSVVFKVLVIPEWWLNLPMIFACTLLAIEFARRFARALPGAGGG</sequence>
<dbReference type="PANTHER" id="PTHR35011">
    <property type="entry name" value="2,3-DIKETO-L-GULONATE TRAP TRANSPORTER SMALL PERMEASE PROTEIN YIAM"/>
    <property type="match status" value="1"/>
</dbReference>
<comment type="similarity">
    <text evidence="8 9">Belongs to the TRAP transporter small permease family.</text>
</comment>
<feature type="transmembrane region" description="Helical" evidence="9">
    <location>
        <begin position="104"/>
        <end position="126"/>
    </location>
</feature>
<evidence type="ECO:0000256" key="8">
    <source>
        <dbReference type="ARBA" id="ARBA00038436"/>
    </source>
</evidence>
<name>A0ABX1N5I4_9RHOO</name>
<evidence type="ECO:0000256" key="9">
    <source>
        <dbReference type="RuleBase" id="RU369079"/>
    </source>
</evidence>
<reference evidence="11" key="1">
    <citation type="submission" date="2019-12" db="EMBL/GenBank/DDBJ databases">
        <title>Comparative genomics gives insights into the taxonomy of the Azoarcus-Aromatoleum group and reveals separate origins of nif in the plant-associated Azoarcus and non-plant-associated Aromatoleum sub-groups.</title>
        <authorList>
            <person name="Lafos M."/>
            <person name="Maluk M."/>
            <person name="Batista M."/>
            <person name="Junghare M."/>
            <person name="Carmona M."/>
            <person name="Faoro H."/>
            <person name="Cruz L.M."/>
            <person name="Battistoni F."/>
            <person name="De Souza E."/>
            <person name="Pedrosa F."/>
            <person name="Chen W.-M."/>
            <person name="Poole P.S."/>
            <person name="Dixon R.A."/>
            <person name="James E.K."/>
        </authorList>
    </citation>
    <scope>NUCLEOTIDE SEQUENCE</scope>
    <source>
        <strain evidence="11">U120</strain>
    </source>
</reference>
<evidence type="ECO:0000256" key="5">
    <source>
        <dbReference type="ARBA" id="ARBA00022692"/>
    </source>
</evidence>
<accession>A0ABX1N5I4</accession>
<organism evidence="11 12">
    <name type="scientific">Aromatoleum buckelii</name>
    <dbReference type="NCBI Taxonomy" id="200254"/>
    <lineage>
        <taxon>Bacteria</taxon>
        <taxon>Pseudomonadati</taxon>
        <taxon>Pseudomonadota</taxon>
        <taxon>Betaproteobacteria</taxon>
        <taxon>Rhodocyclales</taxon>
        <taxon>Rhodocyclaceae</taxon>
        <taxon>Aromatoleum</taxon>
    </lineage>
</organism>
<evidence type="ECO:0000256" key="6">
    <source>
        <dbReference type="ARBA" id="ARBA00022989"/>
    </source>
</evidence>
<feature type="transmembrane region" description="Helical" evidence="9">
    <location>
        <begin position="146"/>
        <end position="164"/>
    </location>
</feature>
<evidence type="ECO:0000256" key="3">
    <source>
        <dbReference type="ARBA" id="ARBA00022475"/>
    </source>
</evidence>
<dbReference type="EMBL" id="WTVH01000030">
    <property type="protein sequence ID" value="NMF94495.1"/>
    <property type="molecule type" value="Genomic_DNA"/>
</dbReference>
<evidence type="ECO:0000256" key="2">
    <source>
        <dbReference type="ARBA" id="ARBA00022448"/>
    </source>
</evidence>
<keyword evidence="5 9" id="KW-0812">Transmembrane</keyword>
<keyword evidence="7 9" id="KW-0472">Membrane</keyword>
<feature type="transmembrane region" description="Helical" evidence="9">
    <location>
        <begin position="64"/>
        <end position="83"/>
    </location>
</feature>
<proteinExistence type="inferred from homology"/>
<keyword evidence="4 9" id="KW-0997">Cell inner membrane</keyword>
<comment type="subcellular location">
    <subcellularLocation>
        <location evidence="1 9">Cell inner membrane</location>
        <topology evidence="1 9">Multi-pass membrane protein</topology>
    </subcellularLocation>
</comment>
<keyword evidence="3" id="KW-1003">Cell membrane</keyword>
<dbReference type="PANTHER" id="PTHR35011:SF10">
    <property type="entry name" value="TRAP TRANSPORTER SMALL PERMEASE PROTEIN"/>
    <property type="match status" value="1"/>
</dbReference>
<dbReference type="InterPro" id="IPR007387">
    <property type="entry name" value="TRAP_DctQ"/>
</dbReference>
<evidence type="ECO:0000256" key="1">
    <source>
        <dbReference type="ARBA" id="ARBA00004429"/>
    </source>
</evidence>
<feature type="domain" description="Tripartite ATP-independent periplasmic transporters DctQ component" evidence="10">
    <location>
        <begin position="40"/>
        <end position="171"/>
    </location>
</feature>
<dbReference type="Proteomes" id="UP000601990">
    <property type="component" value="Unassembled WGS sequence"/>
</dbReference>
<gene>
    <name evidence="11" type="ORF">GO608_14290</name>
</gene>
<keyword evidence="12" id="KW-1185">Reference proteome</keyword>
<comment type="subunit">
    <text evidence="9">The complex comprises the extracytoplasmic solute receptor protein and the two transmembrane proteins.</text>
</comment>
<dbReference type="Pfam" id="PF04290">
    <property type="entry name" value="DctQ"/>
    <property type="match status" value="1"/>
</dbReference>
<keyword evidence="6 9" id="KW-1133">Transmembrane helix</keyword>
<evidence type="ECO:0000313" key="12">
    <source>
        <dbReference type="Proteomes" id="UP000601990"/>
    </source>
</evidence>
<evidence type="ECO:0000256" key="4">
    <source>
        <dbReference type="ARBA" id="ARBA00022519"/>
    </source>
</evidence>
<evidence type="ECO:0000259" key="10">
    <source>
        <dbReference type="Pfam" id="PF04290"/>
    </source>
</evidence>
<dbReference type="InterPro" id="IPR055348">
    <property type="entry name" value="DctQ"/>
</dbReference>
<feature type="transmembrane region" description="Helical" evidence="9">
    <location>
        <begin position="25"/>
        <end position="44"/>
    </location>
</feature>